<dbReference type="InParanoid" id="A0A3N4LST6"/>
<dbReference type="FunCoup" id="A0A3N4LST6">
    <property type="interactions" value="761"/>
</dbReference>
<dbReference type="CDD" id="cd06135">
    <property type="entry name" value="Orn"/>
    <property type="match status" value="1"/>
</dbReference>
<dbReference type="FunFam" id="3.30.420.10:FF:000003">
    <property type="entry name" value="Oligoribonuclease"/>
    <property type="match status" value="1"/>
</dbReference>
<dbReference type="Proteomes" id="UP000267821">
    <property type="component" value="Unassembled WGS sequence"/>
</dbReference>
<dbReference type="InterPro" id="IPR012337">
    <property type="entry name" value="RNaseH-like_sf"/>
</dbReference>
<evidence type="ECO:0000256" key="1">
    <source>
        <dbReference type="ARBA" id="ARBA00009921"/>
    </source>
</evidence>
<feature type="domain" description="Exonuclease" evidence="5">
    <location>
        <begin position="8"/>
        <end position="185"/>
    </location>
</feature>
<sequence>MLPPSTDPLVWIDCEMTGLDPTSDVILQIVCFLTTHDLTFLEPTGLELIIHHPKSTLDVMGSWCQTTHAATGLTSKVLASTLTPSEAATKLWAYITSYIPEPRKALLAGNSIHVDRMFLAKLCPEVLEHLHYRILDVSTVKECVRRWCGPEIRTAVPAKKELHEARQDVLESIEELSYYKEVLFGKQK</sequence>
<dbReference type="InterPro" id="IPR013520">
    <property type="entry name" value="Ribonucl_H"/>
</dbReference>
<keyword evidence="3" id="KW-0378">Hydrolase</keyword>
<name>A0A3N4LST6_9PEZI</name>
<dbReference type="InterPro" id="IPR036397">
    <property type="entry name" value="RNaseH_sf"/>
</dbReference>
<proteinExistence type="inferred from homology"/>
<protein>
    <submittedName>
        <fullName evidence="6">Ribonuclease H-like protein</fullName>
    </submittedName>
</protein>
<evidence type="ECO:0000313" key="6">
    <source>
        <dbReference type="EMBL" id="RPB21055.1"/>
    </source>
</evidence>
<dbReference type="Pfam" id="PF00929">
    <property type="entry name" value="RNase_T"/>
    <property type="match status" value="1"/>
</dbReference>
<dbReference type="OrthoDB" id="270189at2759"/>
<keyword evidence="7" id="KW-1185">Reference proteome</keyword>
<evidence type="ECO:0000259" key="5">
    <source>
        <dbReference type="SMART" id="SM00479"/>
    </source>
</evidence>
<reference evidence="6 7" key="1">
    <citation type="journal article" date="2018" name="Nat. Ecol. Evol.">
        <title>Pezizomycetes genomes reveal the molecular basis of ectomycorrhizal truffle lifestyle.</title>
        <authorList>
            <person name="Murat C."/>
            <person name="Payen T."/>
            <person name="Noel B."/>
            <person name="Kuo A."/>
            <person name="Morin E."/>
            <person name="Chen J."/>
            <person name="Kohler A."/>
            <person name="Krizsan K."/>
            <person name="Balestrini R."/>
            <person name="Da Silva C."/>
            <person name="Montanini B."/>
            <person name="Hainaut M."/>
            <person name="Levati E."/>
            <person name="Barry K.W."/>
            <person name="Belfiori B."/>
            <person name="Cichocki N."/>
            <person name="Clum A."/>
            <person name="Dockter R.B."/>
            <person name="Fauchery L."/>
            <person name="Guy J."/>
            <person name="Iotti M."/>
            <person name="Le Tacon F."/>
            <person name="Lindquist E.A."/>
            <person name="Lipzen A."/>
            <person name="Malagnac F."/>
            <person name="Mello A."/>
            <person name="Molinier V."/>
            <person name="Miyauchi S."/>
            <person name="Poulain J."/>
            <person name="Riccioni C."/>
            <person name="Rubini A."/>
            <person name="Sitrit Y."/>
            <person name="Splivallo R."/>
            <person name="Traeger S."/>
            <person name="Wang M."/>
            <person name="Zifcakova L."/>
            <person name="Wipf D."/>
            <person name="Zambonelli A."/>
            <person name="Paolocci F."/>
            <person name="Nowrousian M."/>
            <person name="Ottonello S."/>
            <person name="Baldrian P."/>
            <person name="Spatafora J.W."/>
            <person name="Henrissat B."/>
            <person name="Nagy L.G."/>
            <person name="Aury J.M."/>
            <person name="Wincker P."/>
            <person name="Grigoriev I.V."/>
            <person name="Bonfante P."/>
            <person name="Martin F.M."/>
        </authorList>
    </citation>
    <scope>NUCLEOTIDE SEQUENCE [LARGE SCALE GENOMIC DNA]</scope>
    <source>
        <strain evidence="6 7">ATCC MYA-4762</strain>
    </source>
</reference>
<dbReference type="SMART" id="SM00479">
    <property type="entry name" value="EXOIII"/>
    <property type="match status" value="1"/>
</dbReference>
<evidence type="ECO:0000313" key="7">
    <source>
        <dbReference type="Proteomes" id="UP000267821"/>
    </source>
</evidence>
<dbReference type="GO" id="GO:0005739">
    <property type="term" value="C:mitochondrion"/>
    <property type="evidence" value="ECO:0007669"/>
    <property type="project" value="TreeGrafter"/>
</dbReference>
<organism evidence="6 7">
    <name type="scientific">Terfezia boudieri ATCC MYA-4762</name>
    <dbReference type="NCBI Taxonomy" id="1051890"/>
    <lineage>
        <taxon>Eukaryota</taxon>
        <taxon>Fungi</taxon>
        <taxon>Dikarya</taxon>
        <taxon>Ascomycota</taxon>
        <taxon>Pezizomycotina</taxon>
        <taxon>Pezizomycetes</taxon>
        <taxon>Pezizales</taxon>
        <taxon>Pezizaceae</taxon>
        <taxon>Terfezia</taxon>
    </lineage>
</organism>
<evidence type="ECO:0000256" key="3">
    <source>
        <dbReference type="ARBA" id="ARBA00022801"/>
    </source>
</evidence>
<dbReference type="GO" id="GO:0003676">
    <property type="term" value="F:nucleic acid binding"/>
    <property type="evidence" value="ECO:0007669"/>
    <property type="project" value="InterPro"/>
</dbReference>
<dbReference type="STRING" id="1051890.A0A3N4LST6"/>
<dbReference type="InterPro" id="IPR022894">
    <property type="entry name" value="Oligoribonuclease"/>
</dbReference>
<keyword evidence="2" id="KW-0540">Nuclease</keyword>
<dbReference type="PANTHER" id="PTHR11046:SF0">
    <property type="entry name" value="OLIGORIBONUCLEASE, MITOCHONDRIAL"/>
    <property type="match status" value="1"/>
</dbReference>
<evidence type="ECO:0000256" key="2">
    <source>
        <dbReference type="ARBA" id="ARBA00022722"/>
    </source>
</evidence>
<evidence type="ECO:0000256" key="4">
    <source>
        <dbReference type="ARBA" id="ARBA00022839"/>
    </source>
</evidence>
<dbReference type="PANTHER" id="PTHR11046">
    <property type="entry name" value="OLIGORIBONUCLEASE, MITOCHONDRIAL"/>
    <property type="match status" value="1"/>
</dbReference>
<dbReference type="Gene3D" id="3.30.420.10">
    <property type="entry name" value="Ribonuclease H-like superfamily/Ribonuclease H"/>
    <property type="match status" value="1"/>
</dbReference>
<comment type="similarity">
    <text evidence="1">Belongs to the oligoribonuclease family.</text>
</comment>
<accession>A0A3N4LST6</accession>
<gene>
    <name evidence="6" type="ORF">L211DRAFT_791055</name>
</gene>
<dbReference type="GO" id="GO:0000175">
    <property type="term" value="F:3'-5'-RNA exonuclease activity"/>
    <property type="evidence" value="ECO:0007669"/>
    <property type="project" value="InterPro"/>
</dbReference>
<dbReference type="EMBL" id="ML121564">
    <property type="protein sequence ID" value="RPB21055.1"/>
    <property type="molecule type" value="Genomic_DNA"/>
</dbReference>
<dbReference type="SUPFAM" id="SSF53098">
    <property type="entry name" value="Ribonuclease H-like"/>
    <property type="match status" value="1"/>
</dbReference>
<dbReference type="AlphaFoldDB" id="A0A3N4LST6"/>
<dbReference type="NCBIfam" id="NF003765">
    <property type="entry name" value="PRK05359.1"/>
    <property type="match status" value="1"/>
</dbReference>
<keyword evidence="4" id="KW-0269">Exonuclease</keyword>